<dbReference type="SUPFAM" id="SSF51905">
    <property type="entry name" value="FAD/NAD(P)-binding domain"/>
    <property type="match status" value="1"/>
</dbReference>
<dbReference type="NCBIfam" id="TIGR02734">
    <property type="entry name" value="crtI_fam"/>
    <property type="match status" value="1"/>
</dbReference>
<dbReference type="GO" id="GO:0016491">
    <property type="term" value="F:oxidoreductase activity"/>
    <property type="evidence" value="ECO:0007669"/>
    <property type="project" value="UniProtKB-KW"/>
</dbReference>
<dbReference type="PRINTS" id="PR00419">
    <property type="entry name" value="ADXRDTASE"/>
</dbReference>
<dbReference type="AlphaFoldDB" id="A0A6B1IH35"/>
<dbReference type="InterPro" id="IPR002937">
    <property type="entry name" value="Amino_oxidase"/>
</dbReference>
<evidence type="ECO:0000256" key="2">
    <source>
        <dbReference type="ARBA" id="ARBA00022746"/>
    </source>
</evidence>
<gene>
    <name evidence="5" type="primary">crtI</name>
    <name evidence="5" type="ORF">GLW36_14250</name>
</gene>
<comment type="caution">
    <text evidence="5">The sequence shown here is derived from an EMBL/GenBank/DDBJ whole genome shotgun (WGS) entry which is preliminary data.</text>
</comment>
<sequence length="511" mass="55158">MSDESLRGESVGVVGGGVGGLSAAAYLAAAGAEVTVYERAERVGGVAGRLELDGFRFDTGPSWYLLPDLFERFFDDFGRSPEEFYELTRLDPHYRVFWDDGDRADVPADPAAAADLFESYEDGAGAAFREYLDDAERAYNAGMERFVLPGRSRFRDYLSLDVLAGGRELDLLSSLDETVRSYVDHPKLRQLLEYTLVFLGGSPHNTPALYQLMSHVDYGLGVYYPMGGMYEVIEAVETVARDAGADVHTGVEVTGLEPIDGGVEAELGGDRYVHDRVVCNAPPAHVERELLPEGTVPRLGDYWGRRTYGPSAHLLYLGVEGELPELEHHTLALPTDWDPHFAAIFDDPAWPTGDTEPVVYVNVPSRTDPSVAPDGHEAVVTLVPLAPGLDDTPDRRAALRERVLEAVASRTGVDLRDRIVAEESVCVSEFAGRFDQPGGSALGLAHTMSQTGPLRPGPRVRGTDRLYYVGGSSNPGIGVPMCLLGGEHCAAAVEADAAGGGPLDRLPLVGR</sequence>
<keyword evidence="3" id="KW-0560">Oxidoreductase</keyword>
<dbReference type="InterPro" id="IPR014105">
    <property type="entry name" value="Carotenoid/retinoid_OxRdtase"/>
</dbReference>
<dbReference type="Proteomes" id="UP000460194">
    <property type="component" value="Unassembled WGS sequence"/>
</dbReference>
<dbReference type="InterPro" id="IPR036188">
    <property type="entry name" value="FAD/NAD-bd_sf"/>
</dbReference>
<protein>
    <submittedName>
        <fullName evidence="5">Phytoene desaturase</fullName>
    </submittedName>
</protein>
<keyword evidence="2" id="KW-0125">Carotenoid biosynthesis</keyword>
<evidence type="ECO:0000256" key="1">
    <source>
        <dbReference type="ARBA" id="ARBA00004829"/>
    </source>
</evidence>
<dbReference type="GO" id="GO:0016117">
    <property type="term" value="P:carotenoid biosynthetic process"/>
    <property type="evidence" value="ECO:0007669"/>
    <property type="project" value="UniProtKB-KW"/>
</dbReference>
<comment type="pathway">
    <text evidence="1">Carotenoid biosynthesis.</text>
</comment>
<dbReference type="PANTHER" id="PTHR43734:SF1">
    <property type="entry name" value="PHYTOENE DESATURASE"/>
    <property type="match status" value="1"/>
</dbReference>
<dbReference type="PANTHER" id="PTHR43734">
    <property type="entry name" value="PHYTOENE DESATURASE"/>
    <property type="match status" value="1"/>
</dbReference>
<evidence type="ECO:0000313" key="6">
    <source>
        <dbReference type="Proteomes" id="UP000460194"/>
    </source>
</evidence>
<evidence type="ECO:0000313" key="5">
    <source>
        <dbReference type="EMBL" id="MYL17801.1"/>
    </source>
</evidence>
<evidence type="ECO:0000256" key="3">
    <source>
        <dbReference type="ARBA" id="ARBA00023002"/>
    </source>
</evidence>
<reference evidence="5 6" key="1">
    <citation type="submission" date="2019-11" db="EMBL/GenBank/DDBJ databases">
        <title>Genome sequences of 17 halophilic strains isolated from different environments.</title>
        <authorList>
            <person name="Furrow R.E."/>
        </authorList>
    </citation>
    <scope>NUCLEOTIDE SEQUENCE [LARGE SCALE GENOMIC DNA]</scope>
    <source>
        <strain evidence="5 6">22517_05_Cabo</strain>
    </source>
</reference>
<proteinExistence type="predicted"/>
<dbReference type="Pfam" id="PF01593">
    <property type="entry name" value="Amino_oxidase"/>
    <property type="match status" value="1"/>
</dbReference>
<name>A0A6B1IH35_9EURY</name>
<dbReference type="EMBL" id="WMEO01000031">
    <property type="protein sequence ID" value="MYL17801.1"/>
    <property type="molecule type" value="Genomic_DNA"/>
</dbReference>
<accession>A0A6B1IH35</accession>
<organism evidence="5 6">
    <name type="scientific">Halorubrum distributum</name>
    <dbReference type="NCBI Taxonomy" id="29283"/>
    <lineage>
        <taxon>Archaea</taxon>
        <taxon>Methanobacteriati</taxon>
        <taxon>Methanobacteriota</taxon>
        <taxon>Stenosarchaea group</taxon>
        <taxon>Halobacteria</taxon>
        <taxon>Halobacteriales</taxon>
        <taxon>Haloferacaceae</taxon>
        <taxon>Halorubrum</taxon>
        <taxon>Halorubrum distributum group</taxon>
    </lineage>
</organism>
<dbReference type="Gene3D" id="3.50.50.60">
    <property type="entry name" value="FAD/NAD(P)-binding domain"/>
    <property type="match status" value="2"/>
</dbReference>
<evidence type="ECO:0000259" key="4">
    <source>
        <dbReference type="Pfam" id="PF01593"/>
    </source>
</evidence>
<feature type="domain" description="Amine oxidase" evidence="4">
    <location>
        <begin position="19"/>
        <end position="493"/>
    </location>
</feature>
<dbReference type="RefSeq" id="WP_007994526.1">
    <property type="nucleotide sequence ID" value="NZ_WMEO01000031.1"/>
</dbReference>